<keyword evidence="4" id="KW-0547">Nucleotide-binding</keyword>
<keyword evidence="7" id="KW-0289">Folate biosynthesis</keyword>
<protein>
    <recommendedName>
        <fullName evidence="2">2-amino-4-hydroxy-6-hydroxymethyldihydropteridine diphosphokinase</fullName>
        <ecNumber evidence="2">2.7.6.3</ecNumber>
    </recommendedName>
</protein>
<dbReference type="Pfam" id="PF01288">
    <property type="entry name" value="HPPK"/>
    <property type="match status" value="1"/>
</dbReference>
<comment type="caution">
    <text evidence="9">The sequence shown here is derived from an EMBL/GenBank/DDBJ whole genome shotgun (WGS) entry which is preliminary data.</text>
</comment>
<gene>
    <name evidence="9" type="ORF">EVA_11277</name>
</gene>
<reference evidence="9" key="1">
    <citation type="journal article" date="2012" name="PLoS ONE">
        <title>Gene sets for utilization of primary and secondary nutrition supplies in the distal gut of endangered iberian lynx.</title>
        <authorList>
            <person name="Alcaide M."/>
            <person name="Messina E."/>
            <person name="Richter M."/>
            <person name="Bargiela R."/>
            <person name="Peplies J."/>
            <person name="Huws S.A."/>
            <person name="Newbold C.J."/>
            <person name="Golyshin P.N."/>
            <person name="Simon M.A."/>
            <person name="Lopez G."/>
            <person name="Yakimov M.M."/>
            <person name="Ferrer M."/>
        </authorList>
    </citation>
    <scope>NUCLEOTIDE SEQUENCE</scope>
</reference>
<evidence type="ECO:0000313" key="9">
    <source>
        <dbReference type="EMBL" id="EJX00618.1"/>
    </source>
</evidence>
<dbReference type="SUPFAM" id="SSF55083">
    <property type="entry name" value="6-hydroxymethyl-7,8-dihydropterin pyrophosphokinase, HPPK"/>
    <property type="match status" value="1"/>
</dbReference>
<evidence type="ECO:0000256" key="2">
    <source>
        <dbReference type="ARBA" id="ARBA00013253"/>
    </source>
</evidence>
<evidence type="ECO:0000256" key="3">
    <source>
        <dbReference type="ARBA" id="ARBA00022679"/>
    </source>
</evidence>
<dbReference type="EC" id="2.7.6.3" evidence="2"/>
<evidence type="ECO:0000256" key="6">
    <source>
        <dbReference type="ARBA" id="ARBA00022840"/>
    </source>
</evidence>
<evidence type="ECO:0000256" key="5">
    <source>
        <dbReference type="ARBA" id="ARBA00022777"/>
    </source>
</evidence>
<keyword evidence="5 9" id="KW-0418">Kinase</keyword>
<comment type="pathway">
    <text evidence="1">Cofactor biosynthesis; tetrahydrofolate biosynthesis; 2-amino-4-hydroxy-6-hydroxymethyl-7,8-dihydropteridine diphosphate from 7,8-dihydroneopterin triphosphate: step 4/4.</text>
</comment>
<name>J9GFQ7_9ZZZZ</name>
<dbReference type="GO" id="GO:0046654">
    <property type="term" value="P:tetrahydrofolate biosynthetic process"/>
    <property type="evidence" value="ECO:0007669"/>
    <property type="project" value="UniProtKB-UniPathway"/>
</dbReference>
<accession>J9GFQ7</accession>
<sequence length="106" mass="12261">MSPDELLALCQRIENAYGRIRPVGVVNAPRTLDLDVIDYEGVRQTVPHLILPHPRMHQRLFVLVPMRDVCPDWHFPDGRSLQTLIAEVEKKSPEQQIRLHFSKNMA</sequence>
<evidence type="ECO:0000256" key="7">
    <source>
        <dbReference type="ARBA" id="ARBA00022909"/>
    </source>
</evidence>
<dbReference type="PANTHER" id="PTHR43071:SF1">
    <property type="entry name" value="2-AMINO-4-HYDROXY-6-HYDROXYMETHYLDIHYDROPTERIDINE PYROPHOSPHOKINASE"/>
    <property type="match status" value="1"/>
</dbReference>
<keyword evidence="3" id="KW-0808">Transferase</keyword>
<dbReference type="UniPathway" id="UPA00077">
    <property type="reaction ID" value="UER00155"/>
</dbReference>
<dbReference type="InterPro" id="IPR000550">
    <property type="entry name" value="Hppk"/>
</dbReference>
<dbReference type="GO" id="GO:0003848">
    <property type="term" value="F:2-amino-4-hydroxy-6-hydroxymethyldihydropteridine diphosphokinase activity"/>
    <property type="evidence" value="ECO:0007669"/>
    <property type="project" value="UniProtKB-EC"/>
</dbReference>
<dbReference type="PANTHER" id="PTHR43071">
    <property type="entry name" value="2-AMINO-4-HYDROXY-6-HYDROXYMETHYLDIHYDROPTERIDINE PYROPHOSPHOKINASE"/>
    <property type="match status" value="1"/>
</dbReference>
<proteinExistence type="predicted"/>
<evidence type="ECO:0000259" key="8">
    <source>
        <dbReference type="Pfam" id="PF01288"/>
    </source>
</evidence>
<evidence type="ECO:0000256" key="4">
    <source>
        <dbReference type="ARBA" id="ARBA00022741"/>
    </source>
</evidence>
<dbReference type="GO" id="GO:0005524">
    <property type="term" value="F:ATP binding"/>
    <property type="evidence" value="ECO:0007669"/>
    <property type="project" value="UniProtKB-KW"/>
</dbReference>
<dbReference type="GO" id="GO:0016301">
    <property type="term" value="F:kinase activity"/>
    <property type="evidence" value="ECO:0007669"/>
    <property type="project" value="UniProtKB-KW"/>
</dbReference>
<dbReference type="GO" id="GO:0046656">
    <property type="term" value="P:folic acid biosynthetic process"/>
    <property type="evidence" value="ECO:0007669"/>
    <property type="project" value="UniProtKB-KW"/>
</dbReference>
<organism evidence="9">
    <name type="scientific">gut metagenome</name>
    <dbReference type="NCBI Taxonomy" id="749906"/>
    <lineage>
        <taxon>unclassified sequences</taxon>
        <taxon>metagenomes</taxon>
        <taxon>organismal metagenomes</taxon>
    </lineage>
</organism>
<dbReference type="CDD" id="cd00483">
    <property type="entry name" value="HPPK"/>
    <property type="match status" value="1"/>
</dbReference>
<dbReference type="EMBL" id="AMCI01003302">
    <property type="protein sequence ID" value="EJX00618.1"/>
    <property type="molecule type" value="Genomic_DNA"/>
</dbReference>
<dbReference type="AlphaFoldDB" id="J9GFQ7"/>
<dbReference type="NCBIfam" id="TIGR01498">
    <property type="entry name" value="folK"/>
    <property type="match status" value="1"/>
</dbReference>
<keyword evidence="6" id="KW-0067">ATP-binding</keyword>
<dbReference type="Gene3D" id="3.30.70.560">
    <property type="entry name" value="7,8-Dihydro-6-hydroxymethylpterin-pyrophosphokinase HPPK"/>
    <property type="match status" value="1"/>
</dbReference>
<dbReference type="InterPro" id="IPR035907">
    <property type="entry name" value="Hppk_sf"/>
</dbReference>
<feature type="domain" description="7,8-dihydro-6-hydroxymethylpterin-pyrophosphokinase" evidence="8">
    <location>
        <begin position="1"/>
        <end position="71"/>
    </location>
</feature>
<evidence type="ECO:0000256" key="1">
    <source>
        <dbReference type="ARBA" id="ARBA00005051"/>
    </source>
</evidence>